<sequence>MFNLAPLKSTYHSKNKQKILSKMKKKLPWMFTSLILSASTFAQRITIKRVVANAKIGETIRALNSVLMLGIGQQGTELNKVSIKTFKTLTNELAL</sequence>
<evidence type="ECO:0000313" key="1">
    <source>
        <dbReference type="EMBL" id="SDG58006.1"/>
    </source>
</evidence>
<accession>A0A1G7VDW5</accession>
<evidence type="ECO:0000313" key="2">
    <source>
        <dbReference type="Proteomes" id="UP000199643"/>
    </source>
</evidence>
<dbReference type="AlphaFoldDB" id="A0A1G7VDW5"/>
<organism evidence="1 2">
    <name type="scientific">Pedobacter terrae</name>
    <dbReference type="NCBI Taxonomy" id="405671"/>
    <lineage>
        <taxon>Bacteria</taxon>
        <taxon>Pseudomonadati</taxon>
        <taxon>Bacteroidota</taxon>
        <taxon>Sphingobacteriia</taxon>
        <taxon>Sphingobacteriales</taxon>
        <taxon>Sphingobacteriaceae</taxon>
        <taxon>Pedobacter</taxon>
    </lineage>
</organism>
<dbReference type="Proteomes" id="UP000199643">
    <property type="component" value="Unassembled WGS sequence"/>
</dbReference>
<dbReference type="STRING" id="405671.SAMN05421827_10851"/>
<proteinExistence type="predicted"/>
<dbReference type="EMBL" id="FNCH01000008">
    <property type="protein sequence ID" value="SDG58006.1"/>
    <property type="molecule type" value="Genomic_DNA"/>
</dbReference>
<keyword evidence="2" id="KW-1185">Reference proteome</keyword>
<protein>
    <submittedName>
        <fullName evidence="1">Uncharacterized protein</fullName>
    </submittedName>
</protein>
<reference evidence="2" key="1">
    <citation type="submission" date="2016-10" db="EMBL/GenBank/DDBJ databases">
        <authorList>
            <person name="Varghese N."/>
            <person name="Submissions S."/>
        </authorList>
    </citation>
    <scope>NUCLEOTIDE SEQUENCE [LARGE SCALE GENOMIC DNA]</scope>
    <source>
        <strain evidence="2">DSM 17933</strain>
    </source>
</reference>
<name>A0A1G7VDW5_9SPHI</name>
<gene>
    <name evidence="1" type="ORF">SAMN05421827_10851</name>
</gene>